<evidence type="ECO:0000256" key="10">
    <source>
        <dbReference type="ARBA" id="ARBA00023136"/>
    </source>
</evidence>
<evidence type="ECO:0000256" key="6">
    <source>
        <dbReference type="ARBA" id="ARBA00022683"/>
    </source>
</evidence>
<feature type="transmembrane region" description="Helical" evidence="15">
    <location>
        <begin position="200"/>
        <end position="220"/>
    </location>
</feature>
<keyword evidence="6" id="KW-0598">Phosphotransferase system</keyword>
<feature type="transmembrane region" description="Helical" evidence="15">
    <location>
        <begin position="272"/>
        <end position="297"/>
    </location>
</feature>
<dbReference type="InterPro" id="IPR050558">
    <property type="entry name" value="PTS_Sugar-Specific_Components"/>
</dbReference>
<organism evidence="19 20">
    <name type="scientific">Enterococcus devriesei</name>
    <dbReference type="NCBI Taxonomy" id="319970"/>
    <lineage>
        <taxon>Bacteria</taxon>
        <taxon>Bacillati</taxon>
        <taxon>Bacillota</taxon>
        <taxon>Bacilli</taxon>
        <taxon>Lactobacillales</taxon>
        <taxon>Enterococcaceae</taxon>
        <taxon>Enterococcus</taxon>
    </lineage>
</organism>
<dbReference type="GO" id="GO:0090589">
    <property type="term" value="F:protein-phosphocysteine-trehalose phosphotransferase system transporter activity"/>
    <property type="evidence" value="ECO:0007669"/>
    <property type="project" value="TreeGrafter"/>
</dbReference>
<comment type="subcellular location">
    <subcellularLocation>
        <location evidence="1">Cell membrane</location>
        <topology evidence="1">Multi-pass membrane protein</topology>
    </subcellularLocation>
</comment>
<evidence type="ECO:0000313" key="19">
    <source>
        <dbReference type="EMBL" id="OJG35938.1"/>
    </source>
</evidence>
<dbReference type="GO" id="GO:0009401">
    <property type="term" value="P:phosphoenolpyruvate-dependent sugar phosphotransferase system"/>
    <property type="evidence" value="ECO:0007669"/>
    <property type="project" value="UniProtKB-KW"/>
</dbReference>
<evidence type="ECO:0000259" key="17">
    <source>
        <dbReference type="PROSITE" id="PS51098"/>
    </source>
</evidence>
<evidence type="ECO:0000313" key="20">
    <source>
        <dbReference type="Proteomes" id="UP000183700"/>
    </source>
</evidence>
<evidence type="ECO:0000256" key="12">
    <source>
        <dbReference type="ARBA" id="ARBA00045139"/>
    </source>
</evidence>
<dbReference type="EC" id="2.7.1.211" evidence="11"/>
<evidence type="ECO:0000256" key="9">
    <source>
        <dbReference type="ARBA" id="ARBA00022989"/>
    </source>
</evidence>
<keyword evidence="20" id="KW-1185">Reference proteome</keyword>
<keyword evidence="9 15" id="KW-1133">Transmembrane helix</keyword>
<dbReference type="InterPro" id="IPR001996">
    <property type="entry name" value="PTS_IIB_1"/>
</dbReference>
<dbReference type="Pfam" id="PF02378">
    <property type="entry name" value="PTS_EIIC"/>
    <property type="match status" value="1"/>
</dbReference>
<dbReference type="FunFam" id="2.70.70.10:FF:000001">
    <property type="entry name" value="PTS system glucose-specific IIA component"/>
    <property type="match status" value="1"/>
</dbReference>
<dbReference type="PROSITE" id="PS01035">
    <property type="entry name" value="PTS_EIIB_TYPE_1_CYS"/>
    <property type="match status" value="1"/>
</dbReference>
<feature type="transmembrane region" description="Helical" evidence="15">
    <location>
        <begin position="357"/>
        <end position="379"/>
    </location>
</feature>
<sequence>MKKAISQKRGYDMNHKKVAEEVNQALGEGNIQAAAHCATRLRLVLKDPSLIDHAALDNNDDVKGTFEANGQFQIIIGPGDVNKVYAELIQIANVKEASTEDLKAVANANGKSNPVMALVKVLSDIFVPIIPALVAGGLLMAINNVLTSPNLFGPQSVVEMFPSVKDFASIINLLASAPFAFLPILVGFSATKRFGGNQYLGAAMGMAMVMPDLINGYGVANAIADGSMPYWNIFGLQVAQAGYQGSVLPIVAVAWILANLEKFFHKRISKALDFTFTPMLAIIITGFLTFIIVGPAMRVVSDGLTNGLVWLYNTTGAVGLGIFGLFYSPIVITGLHQTFPAIETTLLADIAKTGGSFIFPVASMANIAQGAACLAVFALSKNKKQKGLASSASLSAMLGITEPAIFGINLKLKFPFICGMIASGVACVLIGLFRVLSVAMGPASVIGFISIAPKSIPMFMLSGVVSLVLGFTFTFVYGKRKMAFEITDESSSQEAVAINQSPTQGTEEPKDELIGAAVAGTVVPLKDVEDQVFATEVMGKGVAIDPSSNEIYAPVSGVLTVAYDSKHAYGIQSADGAEILVHIGIDTVELKGEHFISNKKVGELVKKGDLLGSFDRDKIKSAGYDDKVMMIVTNTKAYGDVAVLDKGSVQPGEDLIAVSEAYGN</sequence>
<evidence type="ECO:0000256" key="13">
    <source>
        <dbReference type="ARBA" id="ARBA00048931"/>
    </source>
</evidence>
<name>A0A1L8SVG3_9ENTE</name>
<dbReference type="Pfam" id="PF00358">
    <property type="entry name" value="PTS_EIIA_1"/>
    <property type="match status" value="1"/>
</dbReference>
<evidence type="ECO:0000256" key="4">
    <source>
        <dbReference type="ARBA" id="ARBA00022597"/>
    </source>
</evidence>
<evidence type="ECO:0000259" key="16">
    <source>
        <dbReference type="PROSITE" id="PS51093"/>
    </source>
</evidence>
<dbReference type="Gene3D" id="3.30.1360.60">
    <property type="entry name" value="Glucose permease domain IIB"/>
    <property type="match status" value="1"/>
</dbReference>
<dbReference type="Proteomes" id="UP000183700">
    <property type="component" value="Unassembled WGS sequence"/>
</dbReference>
<dbReference type="Gene3D" id="2.70.70.10">
    <property type="entry name" value="Glucose Permease (Domain IIA)"/>
    <property type="match status" value="1"/>
</dbReference>
<accession>A0A1L8SVG3</accession>
<keyword evidence="4" id="KW-0762">Sugar transport</keyword>
<evidence type="ECO:0000256" key="1">
    <source>
        <dbReference type="ARBA" id="ARBA00004651"/>
    </source>
</evidence>
<dbReference type="InterPro" id="IPR003352">
    <property type="entry name" value="PTS_EIIC"/>
</dbReference>
<dbReference type="PANTHER" id="PTHR30175">
    <property type="entry name" value="PHOSPHOTRANSFERASE SYSTEM TRANSPORT PROTEIN"/>
    <property type="match status" value="1"/>
</dbReference>
<keyword evidence="2" id="KW-0813">Transport</keyword>
<dbReference type="GO" id="GO:0005886">
    <property type="term" value="C:plasma membrane"/>
    <property type="evidence" value="ECO:0007669"/>
    <property type="project" value="UniProtKB-SubCell"/>
</dbReference>
<dbReference type="InterPro" id="IPR010973">
    <property type="entry name" value="PTS_IIBC_sucr"/>
</dbReference>
<keyword evidence="5" id="KW-0808">Transferase</keyword>
<feature type="domain" description="PTS EIIB type-1" evidence="17">
    <location>
        <begin position="15"/>
        <end position="98"/>
    </location>
</feature>
<dbReference type="InterPro" id="IPR001127">
    <property type="entry name" value="PTS_EIIA_1_perm"/>
</dbReference>
<evidence type="ECO:0000256" key="3">
    <source>
        <dbReference type="ARBA" id="ARBA00022475"/>
    </source>
</evidence>
<comment type="function">
    <text evidence="12">The phosphoenolpyruvate-dependent sugar phosphotransferase system (sugar PTS), a major carbohydrate active transport system, catalyzes the phosphorylation of incoming sugar substrates concomitantly with their translocation across the cell membrane. This system is involved in sucrose transport.</text>
</comment>
<evidence type="ECO:0000256" key="2">
    <source>
        <dbReference type="ARBA" id="ARBA00022448"/>
    </source>
</evidence>
<dbReference type="NCBIfam" id="TIGR00830">
    <property type="entry name" value="PTBA"/>
    <property type="match status" value="1"/>
</dbReference>
<dbReference type="PANTHER" id="PTHR30175:SF4">
    <property type="entry name" value="PTS SYSTEM TREHALOSE-SPECIFIC EIIBC COMPONENT"/>
    <property type="match status" value="1"/>
</dbReference>
<dbReference type="AlphaFoldDB" id="A0A1L8SVG3"/>
<dbReference type="Pfam" id="PF00367">
    <property type="entry name" value="PTS_EIIB"/>
    <property type="match status" value="1"/>
</dbReference>
<dbReference type="InterPro" id="IPR013013">
    <property type="entry name" value="PTS_EIIC_1"/>
</dbReference>
<feature type="transmembrane region" description="Helical" evidence="15">
    <location>
        <begin position="417"/>
        <end position="436"/>
    </location>
</feature>
<feature type="domain" description="PTS EIIC type-1" evidence="18">
    <location>
        <begin position="133"/>
        <end position="493"/>
    </location>
</feature>
<evidence type="ECO:0000256" key="8">
    <source>
        <dbReference type="ARBA" id="ARBA00022777"/>
    </source>
</evidence>
<dbReference type="PROSITE" id="PS51093">
    <property type="entry name" value="PTS_EIIA_TYPE_1"/>
    <property type="match status" value="1"/>
</dbReference>
<dbReference type="NCBIfam" id="TIGR00826">
    <property type="entry name" value="EIIB_glc"/>
    <property type="match status" value="1"/>
</dbReference>
<feature type="transmembrane region" description="Helical" evidence="15">
    <location>
        <begin position="456"/>
        <end position="477"/>
    </location>
</feature>
<dbReference type="CDD" id="cd00212">
    <property type="entry name" value="PTS_IIB_glc"/>
    <property type="match status" value="1"/>
</dbReference>
<dbReference type="PROSITE" id="PS51103">
    <property type="entry name" value="PTS_EIIC_TYPE_1"/>
    <property type="match status" value="1"/>
</dbReference>
<dbReference type="GO" id="GO:0016301">
    <property type="term" value="F:kinase activity"/>
    <property type="evidence" value="ECO:0007669"/>
    <property type="project" value="UniProtKB-KW"/>
</dbReference>
<dbReference type="STRING" id="319970.RV00_GL002082"/>
<feature type="active site" description="Phosphocysteine intermediate; for EIIB activity" evidence="14">
    <location>
        <position position="37"/>
    </location>
</feature>
<dbReference type="GO" id="GO:0008982">
    <property type="term" value="F:protein-N(PI)-phosphohistidine-sugar phosphotransferase activity"/>
    <property type="evidence" value="ECO:0007669"/>
    <property type="project" value="InterPro"/>
</dbReference>
<keyword evidence="8" id="KW-0418">Kinase</keyword>
<evidence type="ECO:0000259" key="18">
    <source>
        <dbReference type="PROSITE" id="PS51103"/>
    </source>
</evidence>
<dbReference type="SUPFAM" id="SSF51261">
    <property type="entry name" value="Duplicated hybrid motif"/>
    <property type="match status" value="1"/>
</dbReference>
<dbReference type="InterPro" id="IPR018113">
    <property type="entry name" value="PTrfase_EIIB_Cys"/>
</dbReference>
<dbReference type="EMBL" id="JXKM01000004">
    <property type="protein sequence ID" value="OJG35938.1"/>
    <property type="molecule type" value="Genomic_DNA"/>
</dbReference>
<keyword evidence="3" id="KW-1003">Cell membrane</keyword>
<protein>
    <recommendedName>
        <fullName evidence="11">protein-N(pi)-phosphohistidine--sucrose phosphotransferase</fullName>
        <ecNumber evidence="11">2.7.1.211</ecNumber>
    </recommendedName>
</protein>
<feature type="transmembrane region" description="Helical" evidence="15">
    <location>
        <begin position="167"/>
        <end position="188"/>
    </location>
</feature>
<evidence type="ECO:0000256" key="7">
    <source>
        <dbReference type="ARBA" id="ARBA00022692"/>
    </source>
</evidence>
<dbReference type="PROSITE" id="PS00371">
    <property type="entry name" value="PTS_EIIA_TYPE_1_HIS"/>
    <property type="match status" value="1"/>
</dbReference>
<dbReference type="GO" id="GO:0015771">
    <property type="term" value="P:trehalose transport"/>
    <property type="evidence" value="ECO:0007669"/>
    <property type="project" value="TreeGrafter"/>
</dbReference>
<dbReference type="PROSITE" id="PS51098">
    <property type="entry name" value="PTS_EIIB_TYPE_1"/>
    <property type="match status" value="1"/>
</dbReference>
<reference evidence="19 20" key="1">
    <citation type="submission" date="2014-12" db="EMBL/GenBank/DDBJ databases">
        <title>Draft genome sequences of 29 type strains of Enterococci.</title>
        <authorList>
            <person name="Zhong Z."/>
            <person name="Sun Z."/>
            <person name="Liu W."/>
            <person name="Zhang W."/>
            <person name="Zhang H."/>
        </authorList>
    </citation>
    <scope>NUCLEOTIDE SEQUENCE [LARGE SCALE GENOMIC DNA]</scope>
    <source>
        <strain evidence="19 20">DSM 22802</strain>
    </source>
</reference>
<keyword evidence="10 15" id="KW-0472">Membrane</keyword>
<dbReference type="NCBIfam" id="TIGR01996">
    <property type="entry name" value="PTS-II-BC-sucr"/>
    <property type="match status" value="1"/>
</dbReference>
<evidence type="ECO:0000256" key="11">
    <source>
        <dbReference type="ARBA" id="ARBA00044053"/>
    </source>
</evidence>
<feature type="transmembrane region" description="Helical" evidence="15">
    <location>
        <begin position="317"/>
        <end position="336"/>
    </location>
</feature>
<evidence type="ECO:0000256" key="14">
    <source>
        <dbReference type="PROSITE-ProRule" id="PRU00421"/>
    </source>
</evidence>
<gene>
    <name evidence="19" type="ORF">RV00_GL002082</name>
</gene>
<dbReference type="InterPro" id="IPR011055">
    <property type="entry name" value="Dup_hybrid_motif"/>
</dbReference>
<feature type="transmembrane region" description="Helical" evidence="15">
    <location>
        <begin position="125"/>
        <end position="147"/>
    </location>
</feature>
<comment type="caution">
    <text evidence="19">The sequence shown here is derived from an EMBL/GenBank/DDBJ whole genome shotgun (WGS) entry which is preliminary data.</text>
</comment>
<keyword evidence="7 15" id="KW-0812">Transmembrane</keyword>
<proteinExistence type="predicted"/>
<comment type="catalytic activity">
    <reaction evidence="13">
        <text>N(pros)-phospho-L-histidyl-[protein](out) + sucrose = sucrose 6(G)-phosphate(in) + L-histidyl-[protein]</text>
        <dbReference type="Rhea" id="RHEA:49236"/>
        <dbReference type="Rhea" id="RHEA-COMP:9745"/>
        <dbReference type="Rhea" id="RHEA-COMP:9746"/>
        <dbReference type="ChEBI" id="CHEBI:17992"/>
        <dbReference type="ChEBI" id="CHEBI:29979"/>
        <dbReference type="ChEBI" id="CHEBI:64837"/>
        <dbReference type="ChEBI" id="CHEBI:91002"/>
        <dbReference type="EC" id="2.7.1.211"/>
    </reaction>
</comment>
<evidence type="ECO:0000256" key="15">
    <source>
        <dbReference type="SAM" id="Phobius"/>
    </source>
</evidence>
<evidence type="ECO:0000256" key="5">
    <source>
        <dbReference type="ARBA" id="ARBA00022679"/>
    </source>
</evidence>
<feature type="domain" description="PTS EIIA type-1" evidence="16">
    <location>
        <begin position="530"/>
        <end position="634"/>
    </location>
</feature>
<dbReference type="SUPFAM" id="SSF55604">
    <property type="entry name" value="Glucose permease domain IIB"/>
    <property type="match status" value="1"/>
</dbReference>
<dbReference type="InterPro" id="IPR036878">
    <property type="entry name" value="Glu_permease_IIB"/>
</dbReference>